<evidence type="ECO:0000313" key="1">
    <source>
        <dbReference type="EMBL" id="KAK9216088.1"/>
    </source>
</evidence>
<protein>
    <submittedName>
        <fullName evidence="1">Uncharacterized protein</fullName>
    </submittedName>
</protein>
<dbReference type="AlphaFoldDB" id="A0AAP0QQZ5"/>
<gene>
    <name evidence="1" type="ORF">WN944_008095</name>
</gene>
<dbReference type="Proteomes" id="UP001428341">
    <property type="component" value="Unassembled WGS sequence"/>
</dbReference>
<sequence>MPSAHAGTSCATSRAMSTATLLLHQEMQPNSNASAMVAMDVSIYLGRLRVAVRRLGFQRVARLSQAVRFKVDRASNCIRVDNIVRATEMAMKFGILPGGGVALINVSKELDKLHATCNR</sequence>
<name>A0AAP0QQZ5_9ROSI</name>
<dbReference type="EMBL" id="JBCGBO010000003">
    <property type="protein sequence ID" value="KAK9216088.1"/>
    <property type="molecule type" value="Genomic_DNA"/>
</dbReference>
<dbReference type="InterPro" id="IPR027413">
    <property type="entry name" value="GROEL-like_equatorial_sf"/>
</dbReference>
<proteinExistence type="predicted"/>
<evidence type="ECO:0000313" key="2">
    <source>
        <dbReference type="Proteomes" id="UP001428341"/>
    </source>
</evidence>
<reference evidence="1 2" key="1">
    <citation type="submission" date="2024-05" db="EMBL/GenBank/DDBJ databases">
        <title>Haplotype-resolved chromosome-level genome assembly of Huyou (Citrus changshanensis).</title>
        <authorList>
            <person name="Miao C."/>
            <person name="Chen W."/>
            <person name="Wu Y."/>
            <person name="Wang L."/>
            <person name="Zhao S."/>
            <person name="Grierson D."/>
            <person name="Xu C."/>
            <person name="Chen K."/>
        </authorList>
    </citation>
    <scope>NUCLEOTIDE SEQUENCE [LARGE SCALE GENOMIC DNA]</scope>
    <source>
        <strain evidence="1">01-14</strain>
        <tissue evidence="1">Leaf</tissue>
    </source>
</reference>
<accession>A0AAP0QQZ5</accession>
<organism evidence="1 2">
    <name type="scientific">Citrus x changshan-huyou</name>
    <dbReference type="NCBI Taxonomy" id="2935761"/>
    <lineage>
        <taxon>Eukaryota</taxon>
        <taxon>Viridiplantae</taxon>
        <taxon>Streptophyta</taxon>
        <taxon>Embryophyta</taxon>
        <taxon>Tracheophyta</taxon>
        <taxon>Spermatophyta</taxon>
        <taxon>Magnoliopsida</taxon>
        <taxon>eudicotyledons</taxon>
        <taxon>Gunneridae</taxon>
        <taxon>Pentapetalae</taxon>
        <taxon>rosids</taxon>
        <taxon>malvids</taxon>
        <taxon>Sapindales</taxon>
        <taxon>Rutaceae</taxon>
        <taxon>Aurantioideae</taxon>
        <taxon>Citrus</taxon>
    </lineage>
</organism>
<comment type="caution">
    <text evidence="1">The sequence shown here is derived from an EMBL/GenBank/DDBJ whole genome shotgun (WGS) entry which is preliminary data.</text>
</comment>
<dbReference type="Gene3D" id="1.10.560.10">
    <property type="entry name" value="GroEL-like equatorial domain"/>
    <property type="match status" value="1"/>
</dbReference>
<dbReference type="InterPro" id="IPR027410">
    <property type="entry name" value="TCP-1-like_intermed_sf"/>
</dbReference>
<keyword evidence="2" id="KW-1185">Reference proteome</keyword>
<dbReference type="Gene3D" id="3.30.260.10">
    <property type="entry name" value="TCP-1-like chaperonin intermediate domain"/>
    <property type="match status" value="1"/>
</dbReference>